<gene>
    <name evidence="2" type="ORF">CINCED_3A001667</name>
</gene>
<reference evidence="2 3" key="1">
    <citation type="submission" date="2019-08" db="EMBL/GenBank/DDBJ databases">
        <authorList>
            <person name="Alioto T."/>
            <person name="Alioto T."/>
            <person name="Gomez Garrido J."/>
        </authorList>
    </citation>
    <scope>NUCLEOTIDE SEQUENCE [LARGE SCALE GENOMIC DNA]</scope>
</reference>
<keyword evidence="3" id="KW-1185">Reference proteome</keyword>
<organism evidence="2 3">
    <name type="scientific">Cinara cedri</name>
    <dbReference type="NCBI Taxonomy" id="506608"/>
    <lineage>
        <taxon>Eukaryota</taxon>
        <taxon>Metazoa</taxon>
        <taxon>Ecdysozoa</taxon>
        <taxon>Arthropoda</taxon>
        <taxon>Hexapoda</taxon>
        <taxon>Insecta</taxon>
        <taxon>Pterygota</taxon>
        <taxon>Neoptera</taxon>
        <taxon>Paraneoptera</taxon>
        <taxon>Hemiptera</taxon>
        <taxon>Sternorrhyncha</taxon>
        <taxon>Aphidomorpha</taxon>
        <taxon>Aphidoidea</taxon>
        <taxon>Aphididae</taxon>
        <taxon>Lachninae</taxon>
        <taxon>Cinara</taxon>
    </lineage>
</organism>
<feature type="region of interest" description="Disordered" evidence="1">
    <location>
        <begin position="16"/>
        <end position="50"/>
    </location>
</feature>
<protein>
    <submittedName>
        <fullName evidence="2">Uncharacterized protein</fullName>
    </submittedName>
</protein>
<evidence type="ECO:0000313" key="2">
    <source>
        <dbReference type="EMBL" id="VVC37815.1"/>
    </source>
</evidence>
<evidence type="ECO:0000256" key="1">
    <source>
        <dbReference type="SAM" id="MobiDB-lite"/>
    </source>
</evidence>
<sequence length="50" mass="5698">MCDVKEGSLLIAVLEKENPPRGKGPRGTMRLIWENRANEGKARSRKYGRK</sequence>
<dbReference type="EMBL" id="CABPRJ010001455">
    <property type="protein sequence ID" value="VVC37815.1"/>
    <property type="molecule type" value="Genomic_DNA"/>
</dbReference>
<dbReference type="AlphaFoldDB" id="A0A5E4MZK5"/>
<evidence type="ECO:0000313" key="3">
    <source>
        <dbReference type="Proteomes" id="UP000325440"/>
    </source>
</evidence>
<dbReference type="Proteomes" id="UP000325440">
    <property type="component" value="Unassembled WGS sequence"/>
</dbReference>
<name>A0A5E4MZK5_9HEMI</name>
<proteinExistence type="predicted"/>
<accession>A0A5E4MZK5</accession>